<dbReference type="PROSITE" id="PS00662">
    <property type="entry name" value="T2SP_E"/>
    <property type="match status" value="1"/>
</dbReference>
<accession>A0A9E2KZL6</accession>
<comment type="caution">
    <text evidence="3">The sequence shown here is derived from an EMBL/GenBank/DDBJ whole genome shotgun (WGS) entry which is preliminary data.</text>
</comment>
<dbReference type="GO" id="GO:0016887">
    <property type="term" value="F:ATP hydrolysis activity"/>
    <property type="evidence" value="ECO:0007669"/>
    <property type="project" value="InterPro"/>
</dbReference>
<evidence type="ECO:0000259" key="2">
    <source>
        <dbReference type="PROSITE" id="PS50042"/>
    </source>
</evidence>
<dbReference type="InterPro" id="IPR001482">
    <property type="entry name" value="T2SS/T4SS_dom"/>
</dbReference>
<dbReference type="InterPro" id="IPR006321">
    <property type="entry name" value="PilT/PilU"/>
</dbReference>
<dbReference type="EMBL" id="JAHLFN010000053">
    <property type="protein sequence ID" value="MBU3842375.1"/>
    <property type="molecule type" value="Genomic_DNA"/>
</dbReference>
<dbReference type="GO" id="GO:0005524">
    <property type="term" value="F:ATP binding"/>
    <property type="evidence" value="ECO:0007669"/>
    <property type="project" value="InterPro"/>
</dbReference>
<comment type="similarity">
    <text evidence="1">Belongs to the GSP E family.</text>
</comment>
<feature type="domain" description="Cyclic nucleotide-binding" evidence="2">
    <location>
        <begin position="143"/>
        <end position="205"/>
    </location>
</feature>
<dbReference type="SUPFAM" id="SSF52540">
    <property type="entry name" value="P-loop containing nucleoside triphosphate hydrolases"/>
    <property type="match status" value="1"/>
</dbReference>
<reference evidence="3" key="1">
    <citation type="journal article" date="2021" name="PeerJ">
        <title>Extensive microbial diversity within the chicken gut microbiome revealed by metagenomics and culture.</title>
        <authorList>
            <person name="Gilroy R."/>
            <person name="Ravi A."/>
            <person name="Getino M."/>
            <person name="Pursley I."/>
            <person name="Horton D.L."/>
            <person name="Alikhan N.F."/>
            <person name="Baker D."/>
            <person name="Gharbi K."/>
            <person name="Hall N."/>
            <person name="Watson M."/>
            <person name="Adriaenssens E.M."/>
            <person name="Foster-Nyarko E."/>
            <person name="Jarju S."/>
            <person name="Secka A."/>
            <person name="Antonio M."/>
            <person name="Oren A."/>
            <person name="Chaudhuri R.R."/>
            <person name="La Ragione R."/>
            <person name="Hildebrand F."/>
            <person name="Pallen M.J."/>
        </authorList>
    </citation>
    <scope>NUCLEOTIDE SEQUENCE</scope>
    <source>
        <strain evidence="3">A6-441</strain>
    </source>
</reference>
<name>A0A9E2KZL6_9FUSO</name>
<gene>
    <name evidence="3" type="ORF">IAA47_05260</name>
</gene>
<sequence>MIFEELLIQAREQRASDIHLVCGELPTFRANGKLVRIGEKTVDKEYLSIILELILKERDRNIFYQERELDCSFEDVKGLRYRANFHWEKGNIAISIRVIENHIKTLDELGLPKIIKELIKIKKGLILITGPSGSGKSTSLASIIEELNRSKALNIITLEDPIEYIFKSDKSLIRQREVGRDTYSFAQGLKSVLRQDPDVIMVGELRDRESISAALTAAETGHLVLGTLHTNGATETISRIIDVFSSGEQNEIRLQLATTLKGIVSQRLIMTKENKRRGVYEILLSTPAVTNLILNNKLNQIESVIESNKKMGMILMRNAMEELYSQGIISLEEYRENLR</sequence>
<dbReference type="Gene3D" id="3.30.450.90">
    <property type="match status" value="1"/>
</dbReference>
<evidence type="ECO:0000256" key="1">
    <source>
        <dbReference type="ARBA" id="ARBA00006611"/>
    </source>
</evidence>
<dbReference type="PANTHER" id="PTHR30486:SF6">
    <property type="entry name" value="TYPE IV PILUS RETRACTATION ATPASE PILT"/>
    <property type="match status" value="1"/>
</dbReference>
<dbReference type="PROSITE" id="PS50042">
    <property type="entry name" value="CNMP_BINDING_3"/>
    <property type="match status" value="1"/>
</dbReference>
<organism evidence="3 4">
    <name type="scientific">Candidatus Fusobacterium pullicola</name>
    <dbReference type="NCBI Taxonomy" id="2838601"/>
    <lineage>
        <taxon>Bacteria</taxon>
        <taxon>Fusobacteriati</taxon>
        <taxon>Fusobacteriota</taxon>
        <taxon>Fusobacteriia</taxon>
        <taxon>Fusobacteriales</taxon>
        <taxon>Fusobacteriaceae</taxon>
        <taxon>Fusobacterium</taxon>
    </lineage>
</organism>
<dbReference type="InterPro" id="IPR050921">
    <property type="entry name" value="T4SS_GSP_E_ATPase"/>
</dbReference>
<dbReference type="InterPro" id="IPR027417">
    <property type="entry name" value="P-loop_NTPase"/>
</dbReference>
<dbReference type="AlphaFoldDB" id="A0A9E2KZL6"/>
<evidence type="ECO:0000313" key="3">
    <source>
        <dbReference type="EMBL" id="MBU3842375.1"/>
    </source>
</evidence>
<dbReference type="PANTHER" id="PTHR30486">
    <property type="entry name" value="TWITCHING MOTILITY PROTEIN PILT"/>
    <property type="match status" value="1"/>
</dbReference>
<dbReference type="NCBIfam" id="TIGR01420">
    <property type="entry name" value="pilT_fam"/>
    <property type="match status" value="1"/>
</dbReference>
<dbReference type="SMART" id="SM00382">
    <property type="entry name" value="AAA"/>
    <property type="match status" value="1"/>
</dbReference>
<dbReference type="Proteomes" id="UP000724657">
    <property type="component" value="Unassembled WGS sequence"/>
</dbReference>
<reference evidence="3" key="2">
    <citation type="submission" date="2021-04" db="EMBL/GenBank/DDBJ databases">
        <authorList>
            <person name="Gilroy R."/>
        </authorList>
    </citation>
    <scope>NUCLEOTIDE SEQUENCE</scope>
    <source>
        <strain evidence="3">A6-441</strain>
    </source>
</reference>
<proteinExistence type="inferred from homology"/>
<dbReference type="CDD" id="cd01131">
    <property type="entry name" value="PilT"/>
    <property type="match status" value="1"/>
</dbReference>
<evidence type="ECO:0000313" key="4">
    <source>
        <dbReference type="Proteomes" id="UP000724657"/>
    </source>
</evidence>
<dbReference type="InterPro" id="IPR003593">
    <property type="entry name" value="AAA+_ATPase"/>
</dbReference>
<dbReference type="Gene3D" id="3.40.50.300">
    <property type="entry name" value="P-loop containing nucleotide triphosphate hydrolases"/>
    <property type="match status" value="1"/>
</dbReference>
<dbReference type="Pfam" id="PF00437">
    <property type="entry name" value="T2SSE"/>
    <property type="match status" value="1"/>
</dbReference>
<protein>
    <submittedName>
        <fullName evidence="3">PilT/PilU family type 4a pilus ATPase</fullName>
    </submittedName>
</protein>
<dbReference type="InterPro" id="IPR000595">
    <property type="entry name" value="cNMP-bd_dom"/>
</dbReference>